<organism evidence="19">
    <name type="scientific">Anopheles sinensis</name>
    <name type="common">Mosquito</name>
    <dbReference type="NCBI Taxonomy" id="74873"/>
    <lineage>
        <taxon>Eukaryota</taxon>
        <taxon>Metazoa</taxon>
        <taxon>Ecdysozoa</taxon>
        <taxon>Arthropoda</taxon>
        <taxon>Hexapoda</taxon>
        <taxon>Insecta</taxon>
        <taxon>Pterygota</taxon>
        <taxon>Neoptera</taxon>
        <taxon>Endopterygota</taxon>
        <taxon>Diptera</taxon>
        <taxon>Nematocera</taxon>
        <taxon>Culicoidea</taxon>
        <taxon>Culicidae</taxon>
        <taxon>Anophelinae</taxon>
        <taxon>Anopheles</taxon>
    </lineage>
</organism>
<evidence type="ECO:0000256" key="14">
    <source>
        <dbReference type="ARBA" id="ARBA00022842"/>
    </source>
</evidence>
<dbReference type="GO" id="GO:0005524">
    <property type="term" value="F:ATP binding"/>
    <property type="evidence" value="ECO:0007669"/>
    <property type="project" value="UniProtKB-UniRule"/>
</dbReference>
<comment type="cofactor">
    <cofactor evidence="1">
        <name>Mg(2+)</name>
        <dbReference type="ChEBI" id="CHEBI:18420"/>
    </cofactor>
</comment>
<evidence type="ECO:0000256" key="7">
    <source>
        <dbReference type="ARBA" id="ARBA00022553"/>
    </source>
</evidence>
<evidence type="ECO:0000256" key="9">
    <source>
        <dbReference type="ARBA" id="ARBA00022723"/>
    </source>
</evidence>
<dbReference type="GO" id="GO:0005737">
    <property type="term" value="C:cytoplasm"/>
    <property type="evidence" value="ECO:0007669"/>
    <property type="project" value="UniProtKB-SubCell"/>
</dbReference>
<dbReference type="AlphaFoldDB" id="A0A084W6A8"/>
<evidence type="ECO:0000256" key="10">
    <source>
        <dbReference type="ARBA" id="ARBA00022737"/>
    </source>
</evidence>
<keyword evidence="12" id="KW-0418">Kinase</keyword>
<dbReference type="InterPro" id="IPR000408">
    <property type="entry name" value="Reg_chr_condens"/>
</dbReference>
<dbReference type="SMART" id="SM00220">
    <property type="entry name" value="S_TKc"/>
    <property type="match status" value="1"/>
</dbReference>
<gene>
    <name evidence="19" type="ORF">ZHAS_00013725</name>
</gene>
<dbReference type="EMBL" id="KE525307">
    <property type="protein sequence ID" value="KFB45752.1"/>
    <property type="molecule type" value="Genomic_DNA"/>
</dbReference>
<dbReference type="VEuPathDB" id="VectorBase:ASIS018183"/>
<dbReference type="EC" id="2.7.11.1" evidence="4"/>
<evidence type="ECO:0000256" key="12">
    <source>
        <dbReference type="ARBA" id="ARBA00022777"/>
    </source>
</evidence>
<feature type="repeat" description="RCC1" evidence="15">
    <location>
        <begin position="645"/>
        <end position="696"/>
    </location>
</feature>
<keyword evidence="21" id="KW-1185">Reference proteome</keyword>
<evidence type="ECO:0000259" key="18">
    <source>
        <dbReference type="PROSITE" id="PS50011"/>
    </source>
</evidence>
<protein>
    <recommendedName>
        <fullName evidence="4">non-specific serine/threonine protein kinase</fullName>
        <ecNumber evidence="4">2.7.11.1</ecNumber>
    </recommendedName>
</protein>
<dbReference type="PROSITE" id="PS50012">
    <property type="entry name" value="RCC1_3"/>
    <property type="match status" value="4"/>
</dbReference>
<dbReference type="InterPro" id="IPR017441">
    <property type="entry name" value="Protein_kinase_ATP_BS"/>
</dbReference>
<dbReference type="VEuPathDB" id="VectorBase:ASIC013725"/>
<evidence type="ECO:0000256" key="11">
    <source>
        <dbReference type="ARBA" id="ARBA00022741"/>
    </source>
</evidence>
<dbReference type="InterPro" id="IPR051997">
    <property type="entry name" value="STK_NEK"/>
</dbReference>
<keyword evidence="11 16" id="KW-0547">Nucleotide-binding</keyword>
<dbReference type="STRING" id="74873.A0A084W6A8"/>
<dbReference type="InterPro" id="IPR011009">
    <property type="entry name" value="Kinase-like_dom_sf"/>
</dbReference>
<dbReference type="EMBL" id="ATLV01020768">
    <property type="status" value="NOT_ANNOTATED_CDS"/>
    <property type="molecule type" value="Genomic_DNA"/>
</dbReference>
<dbReference type="InterPro" id="IPR000719">
    <property type="entry name" value="Prot_kinase_dom"/>
</dbReference>
<dbReference type="Gene3D" id="2.130.10.30">
    <property type="entry name" value="Regulator of chromosome condensation 1/beta-lactamase-inhibitor protein II"/>
    <property type="match status" value="1"/>
</dbReference>
<dbReference type="PROSITE" id="PS00108">
    <property type="entry name" value="PROTEIN_KINASE_ST"/>
    <property type="match status" value="1"/>
</dbReference>
<evidence type="ECO:0000256" key="13">
    <source>
        <dbReference type="ARBA" id="ARBA00022840"/>
    </source>
</evidence>
<feature type="domain" description="Protein kinase" evidence="18">
    <location>
        <begin position="70"/>
        <end position="326"/>
    </location>
</feature>
<feature type="repeat" description="RCC1" evidence="15">
    <location>
        <begin position="537"/>
        <end position="590"/>
    </location>
</feature>
<evidence type="ECO:0000256" key="3">
    <source>
        <dbReference type="ARBA" id="ARBA00010886"/>
    </source>
</evidence>
<evidence type="ECO:0000256" key="1">
    <source>
        <dbReference type="ARBA" id="ARBA00001946"/>
    </source>
</evidence>
<dbReference type="OrthoDB" id="248923at2759"/>
<dbReference type="SUPFAM" id="SSF50985">
    <property type="entry name" value="RCC1/BLIP-II"/>
    <property type="match status" value="1"/>
</dbReference>
<feature type="repeat" description="RCC1" evidence="15">
    <location>
        <begin position="432"/>
        <end position="484"/>
    </location>
</feature>
<evidence type="ECO:0000256" key="16">
    <source>
        <dbReference type="PROSITE-ProRule" id="PRU10141"/>
    </source>
</evidence>
<evidence type="ECO:0000313" key="20">
    <source>
        <dbReference type="EnsemblMetazoa" id="ASIC013725-PA"/>
    </source>
</evidence>
<evidence type="ECO:0000256" key="5">
    <source>
        <dbReference type="ARBA" id="ARBA00022490"/>
    </source>
</evidence>
<dbReference type="OMA" id="CNDQCTI"/>
<evidence type="ECO:0000313" key="21">
    <source>
        <dbReference type="Proteomes" id="UP000030765"/>
    </source>
</evidence>
<keyword evidence="6" id="KW-0723">Serine/threonine-protein kinase</keyword>
<keyword evidence="7" id="KW-0597">Phosphoprotein</keyword>
<dbReference type="InterPro" id="IPR008271">
    <property type="entry name" value="Ser/Thr_kinase_AS"/>
</dbReference>
<keyword evidence="9" id="KW-0479">Metal-binding</keyword>
<dbReference type="PROSITE" id="PS00107">
    <property type="entry name" value="PROTEIN_KINASE_ATP"/>
    <property type="match status" value="1"/>
</dbReference>
<dbReference type="GO" id="GO:0004674">
    <property type="term" value="F:protein serine/threonine kinase activity"/>
    <property type="evidence" value="ECO:0007669"/>
    <property type="project" value="UniProtKB-KW"/>
</dbReference>
<sequence>MELKEIRRAFTIKPGSDGSESTTENLSVMSRFNSFALHESKGSENQTTNKTSSSAEHVSRQQQTLELTGYRRIRTVGQGSFGVAILYERRSDGQQVVMKQIALNDLTLPERKMAMNEVEVFSQLHHPNIIAYHGSSVRGELLLIEMEYADGGTLAQLLAERSHGEPLPERFVLNIFEQLVSAISYMHSQSILHRDLKTANVFLHGRGTVKVGDFGISKIMNTKVHAQTVLGTPYYFSPEMCEGKVYDEKSDIWALGCILGEMCCLKKAFVASNLSELVTKIMTAEYVPLPGGYSDSLRHVLALMFRIDPTGRPSASELLQYWIPLVYRKLGTTESDFQNVSGSMMTASKQGLSVMAKLPTNRTEKEVDSYRGSTVLITDNSSKMVPIERTVLYQLHSFGTSSSMAPLHLPPTLKIRSVATRGQHFIAVMEDGSVYSWGEGHNGQLGHDALETWHHIPMRIEAIKQQRVVGATVGEGFTILQTDTGTLLSCGDNSHGSLGHGNKNSLLVPQPIAKLLGSPIVQVSSGTAHVLALTESGLVYSWGSSSHGALALGKRITVALEPERVILPQLVQNVREVYAGPDCTILITRQDECYCCGSNAGNRLGLGRKVPGTNTLRRVPIDIGRQKIVAVSVADTHAAFLLEGGYLVTLGDNAHGQRGAGHRLQLNQPTIVRQLKSRYIVKVKTSETYTVATTDDNCVVLWGTRMGTPDDATGNTSDTFDRNHNTERPCLATIANNTMALANILTSIYKHETILDPTDILA</sequence>
<evidence type="ECO:0000256" key="17">
    <source>
        <dbReference type="SAM" id="MobiDB-lite"/>
    </source>
</evidence>
<evidence type="ECO:0000256" key="4">
    <source>
        <dbReference type="ARBA" id="ARBA00012513"/>
    </source>
</evidence>
<dbReference type="CDD" id="cd08215">
    <property type="entry name" value="STKc_Nek"/>
    <property type="match status" value="1"/>
</dbReference>
<dbReference type="EnsemblMetazoa" id="ASIC013725-RA">
    <property type="protein sequence ID" value="ASIC013725-PA"/>
    <property type="gene ID" value="ASIC013725"/>
</dbReference>
<evidence type="ECO:0000256" key="8">
    <source>
        <dbReference type="ARBA" id="ARBA00022679"/>
    </source>
</evidence>
<dbReference type="GO" id="GO:0046872">
    <property type="term" value="F:metal ion binding"/>
    <property type="evidence" value="ECO:0007669"/>
    <property type="project" value="UniProtKB-KW"/>
</dbReference>
<dbReference type="Gene3D" id="3.30.200.20">
    <property type="entry name" value="Phosphorylase Kinase, domain 1"/>
    <property type="match status" value="1"/>
</dbReference>
<dbReference type="PRINTS" id="PR00633">
    <property type="entry name" value="RCCNDNSATION"/>
</dbReference>
<dbReference type="Pfam" id="PF25390">
    <property type="entry name" value="WD40_RLD"/>
    <property type="match status" value="1"/>
</dbReference>
<evidence type="ECO:0000256" key="2">
    <source>
        <dbReference type="ARBA" id="ARBA00004496"/>
    </source>
</evidence>
<dbReference type="InterPro" id="IPR058923">
    <property type="entry name" value="RCC1-like_dom"/>
</dbReference>
<dbReference type="Pfam" id="PF00069">
    <property type="entry name" value="Pkinase"/>
    <property type="match status" value="1"/>
</dbReference>
<feature type="repeat" description="RCC1" evidence="15">
    <location>
        <begin position="485"/>
        <end position="536"/>
    </location>
</feature>
<dbReference type="SUPFAM" id="SSF56112">
    <property type="entry name" value="Protein kinase-like (PK-like)"/>
    <property type="match status" value="1"/>
</dbReference>
<dbReference type="PANTHER" id="PTHR44535:SF5">
    <property type="entry name" value="PROTEIN KINASE DOMAIN-CONTAINING PROTEIN"/>
    <property type="match status" value="1"/>
</dbReference>
<feature type="compositionally biased region" description="Polar residues" evidence="17">
    <location>
        <begin position="43"/>
        <end position="61"/>
    </location>
</feature>
<proteinExistence type="inferred from homology"/>
<keyword evidence="8" id="KW-0808">Transferase</keyword>
<feature type="binding site" evidence="16">
    <location>
        <position position="99"/>
    </location>
    <ligand>
        <name>ATP</name>
        <dbReference type="ChEBI" id="CHEBI:30616"/>
    </ligand>
</feature>
<evidence type="ECO:0000256" key="6">
    <source>
        <dbReference type="ARBA" id="ARBA00022527"/>
    </source>
</evidence>
<comment type="similarity">
    <text evidence="3">Belongs to the protein kinase superfamily. NEK Ser/Thr protein kinase family. NIMA subfamily.</text>
</comment>
<dbReference type="Proteomes" id="UP000030765">
    <property type="component" value="Unassembled WGS sequence"/>
</dbReference>
<evidence type="ECO:0000256" key="15">
    <source>
        <dbReference type="PROSITE-ProRule" id="PRU00235"/>
    </source>
</evidence>
<reference evidence="19 21" key="1">
    <citation type="journal article" date="2014" name="BMC Genomics">
        <title>Genome sequence of Anopheles sinensis provides insight into genetics basis of mosquito competence for malaria parasites.</title>
        <authorList>
            <person name="Zhou D."/>
            <person name="Zhang D."/>
            <person name="Ding G."/>
            <person name="Shi L."/>
            <person name="Hou Q."/>
            <person name="Ye Y."/>
            <person name="Xu Y."/>
            <person name="Zhou H."/>
            <person name="Xiong C."/>
            <person name="Li S."/>
            <person name="Yu J."/>
            <person name="Hong S."/>
            <person name="Yu X."/>
            <person name="Zou P."/>
            <person name="Chen C."/>
            <person name="Chang X."/>
            <person name="Wang W."/>
            <person name="Lv Y."/>
            <person name="Sun Y."/>
            <person name="Ma L."/>
            <person name="Shen B."/>
            <person name="Zhu C."/>
        </authorList>
    </citation>
    <scope>NUCLEOTIDE SEQUENCE [LARGE SCALE GENOMIC DNA]</scope>
</reference>
<keyword evidence="13 16" id="KW-0067">ATP-binding</keyword>
<reference evidence="20" key="2">
    <citation type="submission" date="2020-05" db="UniProtKB">
        <authorList>
            <consortium name="EnsemblMetazoa"/>
        </authorList>
    </citation>
    <scope>IDENTIFICATION</scope>
</reference>
<feature type="region of interest" description="Disordered" evidence="17">
    <location>
        <begin position="40"/>
        <end position="61"/>
    </location>
</feature>
<accession>A0A084W6A8</accession>
<name>A0A084W6A8_ANOSI</name>
<dbReference type="Gene3D" id="1.10.510.10">
    <property type="entry name" value="Transferase(Phosphotransferase) domain 1"/>
    <property type="match status" value="1"/>
</dbReference>
<keyword evidence="10" id="KW-0677">Repeat</keyword>
<dbReference type="PANTHER" id="PTHR44535">
    <property type="entry name" value="PROTEIN CBG16200"/>
    <property type="match status" value="1"/>
</dbReference>
<keyword evidence="5" id="KW-0963">Cytoplasm</keyword>
<dbReference type="InterPro" id="IPR009091">
    <property type="entry name" value="RCC1/BLIP-II"/>
</dbReference>
<dbReference type="FunFam" id="1.10.510.10:FF:000602">
    <property type="entry name" value="serine/threonine-protein kinase Nek9"/>
    <property type="match status" value="1"/>
</dbReference>
<keyword evidence="14" id="KW-0460">Magnesium</keyword>
<evidence type="ECO:0000313" key="19">
    <source>
        <dbReference type="EMBL" id="KFB45752.1"/>
    </source>
</evidence>
<dbReference type="FunFam" id="3.30.200.20:FF:000097">
    <property type="entry name" value="Probable serine/threonine-protein kinase nek1"/>
    <property type="match status" value="1"/>
</dbReference>
<dbReference type="PROSITE" id="PS50011">
    <property type="entry name" value="PROTEIN_KINASE_DOM"/>
    <property type="match status" value="1"/>
</dbReference>
<comment type="subcellular location">
    <subcellularLocation>
        <location evidence="2">Cytoplasm</location>
    </subcellularLocation>
</comment>